<dbReference type="RefSeq" id="WP_226752845.1">
    <property type="nucleotide sequence ID" value="NZ_JAJATW010000001.1"/>
</dbReference>
<organism evidence="3 4">
    <name type="scientific">Marinomonas algarum</name>
    <dbReference type="NCBI Taxonomy" id="2883105"/>
    <lineage>
        <taxon>Bacteria</taxon>
        <taxon>Pseudomonadati</taxon>
        <taxon>Pseudomonadota</taxon>
        <taxon>Gammaproteobacteria</taxon>
        <taxon>Oceanospirillales</taxon>
        <taxon>Oceanospirillaceae</taxon>
        <taxon>Marinomonas</taxon>
    </lineage>
</organism>
<evidence type="ECO:0000313" key="3">
    <source>
        <dbReference type="EMBL" id="MCB5160464.1"/>
    </source>
</evidence>
<reference evidence="3" key="1">
    <citation type="submission" date="2021-10" db="EMBL/GenBank/DDBJ databases">
        <title>Marinomonas pontica sp. nov., isolated from the Black Sea.</title>
        <authorList>
            <person name="Zhao L.-H."/>
            <person name="Xue J.-H."/>
        </authorList>
    </citation>
    <scope>NUCLEOTIDE SEQUENCE</scope>
    <source>
        <strain evidence="3">E8</strain>
    </source>
</reference>
<comment type="caution">
    <text evidence="3">The sequence shown here is derived from an EMBL/GenBank/DDBJ whole genome shotgun (WGS) entry which is preliminary data.</text>
</comment>
<feature type="coiled-coil region" evidence="1">
    <location>
        <begin position="65"/>
        <end position="92"/>
    </location>
</feature>
<keyword evidence="2" id="KW-0732">Signal</keyword>
<name>A0A9X1IJ46_9GAMM</name>
<evidence type="ECO:0000313" key="4">
    <source>
        <dbReference type="Proteomes" id="UP001139095"/>
    </source>
</evidence>
<protein>
    <submittedName>
        <fullName evidence="3">Uncharacterized protein</fullName>
    </submittedName>
</protein>
<dbReference type="Proteomes" id="UP001139095">
    <property type="component" value="Unassembled WGS sequence"/>
</dbReference>
<dbReference type="EMBL" id="JAJATW010000001">
    <property type="protein sequence ID" value="MCB5160464.1"/>
    <property type="molecule type" value="Genomic_DNA"/>
</dbReference>
<keyword evidence="4" id="KW-1185">Reference proteome</keyword>
<dbReference type="AlphaFoldDB" id="A0A9X1IJ46"/>
<feature type="signal peptide" evidence="2">
    <location>
        <begin position="1"/>
        <end position="23"/>
    </location>
</feature>
<accession>A0A9X1IJ46</accession>
<evidence type="ECO:0000256" key="2">
    <source>
        <dbReference type="SAM" id="SignalP"/>
    </source>
</evidence>
<sequence>MAFLHTGTVLTTLLLLTSLNANADDLSKQGNSTLREMNEDLVEELNERTGIKHSIPNTLKVSMSKRKVASDKQKLIDNLNRLENIKGELNTRVADRKNAPSYNDIVAITINNVHVTGPRNYYFPNASTTPVFTITRGDQVTNIIHSDFENVRKNTGYSIVYRAVYGEDGSVILNGTKIENQPQSKVAFTVDVDDRDFMVNANVSISKSGWN</sequence>
<gene>
    <name evidence="3" type="ORF">LG368_00865</name>
</gene>
<keyword evidence="1" id="KW-0175">Coiled coil</keyword>
<feature type="chain" id="PRO_5040913540" evidence="2">
    <location>
        <begin position="24"/>
        <end position="211"/>
    </location>
</feature>
<proteinExistence type="predicted"/>
<evidence type="ECO:0000256" key="1">
    <source>
        <dbReference type="SAM" id="Coils"/>
    </source>
</evidence>